<protein>
    <submittedName>
        <fullName evidence="8">ABC transporter permease</fullName>
    </submittedName>
</protein>
<feature type="domain" description="ABC transmembrane type-2" evidence="7">
    <location>
        <begin position="38"/>
        <end position="278"/>
    </location>
</feature>
<evidence type="ECO:0000313" key="9">
    <source>
        <dbReference type="Proteomes" id="UP000469185"/>
    </source>
</evidence>
<sequence length="283" mass="30337">MNTTTRPRTATVPATPPLLRVAAARTTLELKGFFREKGAVVFSFLLPIGLLAVFAVAFADGEIFTEDSPGVDFVQYFTPGMAAAGIMMVSFQTLAIGIAAERDDRTLKRLRGTPMPPVAYFLGKIGMVLVTAAAQLALLLGVAVLAFGVELPSDATKWLTFAWVFVLGTAAGTTLGIAYSSVPKSAKSADSLVVGPLLVLLFVSGVFFVFNDLPEWLQTVASVFPVKWLAQGMRSALLSDEMEAMEVSGSWEHGATALILTAWIVLGLILAARTFRWMRRDDG</sequence>
<dbReference type="RefSeq" id="WP_163820439.1">
    <property type="nucleotide sequence ID" value="NZ_JAAGOB010000013.1"/>
</dbReference>
<feature type="transmembrane region" description="Helical" evidence="6">
    <location>
        <begin position="255"/>
        <end position="275"/>
    </location>
</feature>
<evidence type="ECO:0000256" key="4">
    <source>
        <dbReference type="ARBA" id="ARBA00023136"/>
    </source>
</evidence>
<evidence type="ECO:0000256" key="6">
    <source>
        <dbReference type="SAM" id="Phobius"/>
    </source>
</evidence>
<feature type="transmembrane region" description="Helical" evidence="6">
    <location>
        <begin position="158"/>
        <end position="179"/>
    </location>
</feature>
<dbReference type="PIRSF" id="PIRSF006648">
    <property type="entry name" value="DrrB"/>
    <property type="match status" value="1"/>
</dbReference>
<keyword evidence="2 6" id="KW-0812">Transmembrane</keyword>
<comment type="subcellular location">
    <subcellularLocation>
        <location evidence="1">Membrane</location>
        <topology evidence="1">Multi-pass membrane protein</topology>
    </subcellularLocation>
</comment>
<dbReference type="InterPro" id="IPR013525">
    <property type="entry name" value="ABC2_TM"/>
</dbReference>
<dbReference type="Proteomes" id="UP000469185">
    <property type="component" value="Unassembled WGS sequence"/>
</dbReference>
<dbReference type="PANTHER" id="PTHR43229:SF3">
    <property type="entry name" value="ABC-TYPE MULTIDRUG TRANSPORT SYSTEM, PERMEASE COMPONENT"/>
    <property type="match status" value="1"/>
</dbReference>
<accession>A0A6N9YRP1</accession>
<feature type="transmembrane region" description="Helical" evidence="6">
    <location>
        <begin position="121"/>
        <end position="146"/>
    </location>
</feature>
<comment type="caution">
    <text evidence="8">The sequence shown here is derived from an EMBL/GenBank/DDBJ whole genome shotgun (WGS) entry which is preliminary data.</text>
</comment>
<keyword evidence="9" id="KW-1185">Reference proteome</keyword>
<evidence type="ECO:0000256" key="1">
    <source>
        <dbReference type="ARBA" id="ARBA00004141"/>
    </source>
</evidence>
<feature type="transmembrane region" description="Helical" evidence="6">
    <location>
        <begin position="191"/>
        <end position="210"/>
    </location>
</feature>
<evidence type="ECO:0000256" key="2">
    <source>
        <dbReference type="ARBA" id="ARBA00022692"/>
    </source>
</evidence>
<dbReference type="EMBL" id="JAAGOB010000013">
    <property type="protein sequence ID" value="NED97644.1"/>
    <property type="molecule type" value="Genomic_DNA"/>
</dbReference>
<feature type="transmembrane region" description="Helical" evidence="6">
    <location>
        <begin position="79"/>
        <end position="100"/>
    </location>
</feature>
<keyword evidence="5" id="KW-0046">Antibiotic resistance</keyword>
<reference evidence="8 9" key="1">
    <citation type="submission" date="2020-02" db="EMBL/GenBank/DDBJ databases">
        <authorList>
            <person name="Li X.-J."/>
            <person name="Feng X.-M."/>
        </authorList>
    </citation>
    <scope>NUCLEOTIDE SEQUENCE [LARGE SCALE GENOMIC DNA]</scope>
    <source>
        <strain evidence="8 9">CGMCC 4.7225</strain>
    </source>
</reference>
<dbReference type="AlphaFoldDB" id="A0A6N9YRP1"/>
<evidence type="ECO:0000256" key="5">
    <source>
        <dbReference type="ARBA" id="ARBA00023251"/>
    </source>
</evidence>
<dbReference type="InterPro" id="IPR051784">
    <property type="entry name" value="Nod_factor_ABC_transporter"/>
</dbReference>
<dbReference type="InterPro" id="IPR047817">
    <property type="entry name" value="ABC2_TM_bact-type"/>
</dbReference>
<evidence type="ECO:0000259" key="7">
    <source>
        <dbReference type="PROSITE" id="PS51012"/>
    </source>
</evidence>
<dbReference type="PANTHER" id="PTHR43229">
    <property type="entry name" value="NODULATION PROTEIN J"/>
    <property type="match status" value="1"/>
</dbReference>
<dbReference type="GO" id="GO:0140359">
    <property type="term" value="F:ABC-type transporter activity"/>
    <property type="evidence" value="ECO:0007669"/>
    <property type="project" value="InterPro"/>
</dbReference>
<dbReference type="Pfam" id="PF12698">
    <property type="entry name" value="ABC2_membrane_3"/>
    <property type="match status" value="1"/>
</dbReference>
<evidence type="ECO:0000313" key="8">
    <source>
        <dbReference type="EMBL" id="NED97644.1"/>
    </source>
</evidence>
<proteinExistence type="predicted"/>
<dbReference type="InterPro" id="IPR000412">
    <property type="entry name" value="ABC_2_transport"/>
</dbReference>
<gene>
    <name evidence="8" type="ORF">G1H11_20300</name>
</gene>
<name>A0A6N9YRP1_9ACTN</name>
<organism evidence="8 9">
    <name type="scientific">Phytoactinopolyspora alkaliphila</name>
    <dbReference type="NCBI Taxonomy" id="1783498"/>
    <lineage>
        <taxon>Bacteria</taxon>
        <taxon>Bacillati</taxon>
        <taxon>Actinomycetota</taxon>
        <taxon>Actinomycetes</taxon>
        <taxon>Jiangellales</taxon>
        <taxon>Jiangellaceae</taxon>
        <taxon>Phytoactinopolyspora</taxon>
    </lineage>
</organism>
<keyword evidence="3 6" id="KW-1133">Transmembrane helix</keyword>
<feature type="transmembrane region" description="Helical" evidence="6">
    <location>
        <begin position="39"/>
        <end position="59"/>
    </location>
</feature>
<dbReference type="GO" id="GO:0046677">
    <property type="term" value="P:response to antibiotic"/>
    <property type="evidence" value="ECO:0007669"/>
    <property type="project" value="UniProtKB-KW"/>
</dbReference>
<dbReference type="PROSITE" id="PS51012">
    <property type="entry name" value="ABC_TM2"/>
    <property type="match status" value="1"/>
</dbReference>
<dbReference type="GO" id="GO:0043190">
    <property type="term" value="C:ATP-binding cassette (ABC) transporter complex"/>
    <property type="evidence" value="ECO:0007669"/>
    <property type="project" value="InterPro"/>
</dbReference>
<keyword evidence="4 6" id="KW-0472">Membrane</keyword>
<evidence type="ECO:0000256" key="3">
    <source>
        <dbReference type="ARBA" id="ARBA00022989"/>
    </source>
</evidence>